<protein>
    <submittedName>
        <fullName evidence="2">Uncharacterized protein</fullName>
    </submittedName>
</protein>
<accession>A0A1Y1Z561</accession>
<comment type="caution">
    <text evidence="2">The sequence shown here is derived from an EMBL/GenBank/DDBJ whole genome shotgun (WGS) entry which is preliminary data.</text>
</comment>
<gene>
    <name evidence="2" type="ORF">BCR34DRAFT_604537</name>
</gene>
<reference evidence="2 3" key="1">
    <citation type="submission" date="2016-07" db="EMBL/GenBank/DDBJ databases">
        <title>Pervasive Adenine N6-methylation of Active Genes in Fungi.</title>
        <authorList>
            <consortium name="DOE Joint Genome Institute"/>
            <person name="Mondo S.J."/>
            <person name="Dannebaum R.O."/>
            <person name="Kuo R.C."/>
            <person name="Labutti K."/>
            <person name="Haridas S."/>
            <person name="Kuo A."/>
            <person name="Salamov A."/>
            <person name="Ahrendt S.R."/>
            <person name="Lipzen A."/>
            <person name="Sullivan W."/>
            <person name="Andreopoulos W.B."/>
            <person name="Clum A."/>
            <person name="Lindquist E."/>
            <person name="Daum C."/>
            <person name="Ramamoorthy G.K."/>
            <person name="Gryganskyi A."/>
            <person name="Culley D."/>
            <person name="Magnuson J.K."/>
            <person name="James T.Y."/>
            <person name="O'Malley M.A."/>
            <person name="Stajich J.E."/>
            <person name="Spatafora J.W."/>
            <person name="Visel A."/>
            <person name="Grigoriev I.V."/>
        </authorList>
    </citation>
    <scope>NUCLEOTIDE SEQUENCE [LARGE SCALE GENOMIC DNA]</scope>
    <source>
        <strain evidence="2 3">CBS 115471</strain>
    </source>
</reference>
<keyword evidence="3" id="KW-1185">Reference proteome</keyword>
<organism evidence="2 3">
    <name type="scientific">Clohesyomyces aquaticus</name>
    <dbReference type="NCBI Taxonomy" id="1231657"/>
    <lineage>
        <taxon>Eukaryota</taxon>
        <taxon>Fungi</taxon>
        <taxon>Dikarya</taxon>
        <taxon>Ascomycota</taxon>
        <taxon>Pezizomycotina</taxon>
        <taxon>Dothideomycetes</taxon>
        <taxon>Pleosporomycetidae</taxon>
        <taxon>Pleosporales</taxon>
        <taxon>Lindgomycetaceae</taxon>
        <taxon>Clohesyomyces</taxon>
    </lineage>
</organism>
<name>A0A1Y1Z561_9PLEO</name>
<proteinExistence type="predicted"/>
<feature type="compositionally biased region" description="Basic and acidic residues" evidence="1">
    <location>
        <begin position="63"/>
        <end position="72"/>
    </location>
</feature>
<sequence length="98" mass="10892">MVLSGLLAVSLVGISKLPVRKPIRPAKGNKAALAPTAGDSKIMISNFPKDVDEQTKVTPRPPKKLDKETDWSQHVDSYNRRFYSEVEKTTLQQGVTDR</sequence>
<feature type="region of interest" description="Disordered" evidence="1">
    <location>
        <begin position="48"/>
        <end position="72"/>
    </location>
</feature>
<dbReference type="AlphaFoldDB" id="A0A1Y1Z561"/>
<evidence type="ECO:0000313" key="2">
    <source>
        <dbReference type="EMBL" id="ORY05379.1"/>
    </source>
</evidence>
<evidence type="ECO:0000256" key="1">
    <source>
        <dbReference type="SAM" id="MobiDB-lite"/>
    </source>
</evidence>
<dbReference type="OrthoDB" id="346839at2759"/>
<evidence type="ECO:0000313" key="3">
    <source>
        <dbReference type="Proteomes" id="UP000193144"/>
    </source>
</evidence>
<dbReference type="Proteomes" id="UP000193144">
    <property type="component" value="Unassembled WGS sequence"/>
</dbReference>
<dbReference type="EMBL" id="MCFA01000126">
    <property type="protein sequence ID" value="ORY05379.1"/>
    <property type="molecule type" value="Genomic_DNA"/>
</dbReference>